<dbReference type="AlphaFoldDB" id="A0A285V6Q9"/>
<name>A0A285V6Q9_9ACTN</name>
<organism evidence="4 5">
    <name type="scientific">Blastococcus aggregatus</name>
    <dbReference type="NCBI Taxonomy" id="38502"/>
    <lineage>
        <taxon>Bacteria</taxon>
        <taxon>Bacillati</taxon>
        <taxon>Actinomycetota</taxon>
        <taxon>Actinomycetes</taxon>
        <taxon>Geodermatophilales</taxon>
        <taxon>Geodermatophilaceae</taxon>
        <taxon>Blastococcus</taxon>
    </lineage>
</organism>
<dbReference type="InterPro" id="IPR050267">
    <property type="entry name" value="Anti-sigma-factor_SerPK"/>
</dbReference>
<dbReference type="SUPFAM" id="SSF55874">
    <property type="entry name" value="ATPase domain of HSP90 chaperone/DNA topoisomerase II/histidine kinase"/>
    <property type="match status" value="1"/>
</dbReference>
<dbReference type="RefSeq" id="WP_097195272.1">
    <property type="nucleotide sequence ID" value="NZ_OBQI01000003.1"/>
</dbReference>
<dbReference type="Gene3D" id="3.30.565.10">
    <property type="entry name" value="Histidine kinase-like ATPase, C-terminal domain"/>
    <property type="match status" value="1"/>
</dbReference>
<dbReference type="PANTHER" id="PTHR35526">
    <property type="entry name" value="ANTI-SIGMA-F FACTOR RSBW-RELATED"/>
    <property type="match status" value="1"/>
</dbReference>
<dbReference type="CDD" id="cd16936">
    <property type="entry name" value="HATPase_RsbW-like"/>
    <property type="match status" value="1"/>
</dbReference>
<sequence>MTPPATTARASAGFEHEALFYRDDESFLAGLVPFVREGLSRGEDVVVAEPPGRLELLRDALGPDSAAVRWLDMAALGRNPARIIGAWSEALEAATAAGTGLRGVGEPAWPGRHDAEFVECRLHELLLGTAFDDGPAWRLLCPYDQTHLPRAVRTGALQSHPVLSTPGHRRPSTAYSRDAAAATFAAPLQQPTEGVLRGSFGVDDVRATRRTVASFGRSCGLSDGQVEALELAASELVVNSVRHGGGSGTLALWDTDEAAVVEFSDGGHIEDPLVGRRRPPAHRADGGHGIYLVNQLCDLVQLRSSPHGTAVRITTWR</sequence>
<dbReference type="Pfam" id="PF14417">
    <property type="entry name" value="MEDS"/>
    <property type="match status" value="1"/>
</dbReference>
<evidence type="ECO:0000256" key="1">
    <source>
        <dbReference type="ARBA" id="ARBA00022527"/>
    </source>
</evidence>
<dbReference type="InterPro" id="IPR025847">
    <property type="entry name" value="MEDS_domain"/>
</dbReference>
<dbReference type="Pfam" id="PF13581">
    <property type="entry name" value="HATPase_c_2"/>
    <property type="match status" value="1"/>
</dbReference>
<keyword evidence="4" id="KW-0418">Kinase</keyword>
<feature type="domain" description="Histidine kinase/HSP90-like ATPase" evidence="2">
    <location>
        <begin position="203"/>
        <end position="314"/>
    </location>
</feature>
<dbReference type="Proteomes" id="UP000219435">
    <property type="component" value="Unassembled WGS sequence"/>
</dbReference>
<evidence type="ECO:0000313" key="4">
    <source>
        <dbReference type="EMBL" id="SOC49740.1"/>
    </source>
</evidence>
<reference evidence="5" key="1">
    <citation type="submission" date="2017-08" db="EMBL/GenBank/DDBJ databases">
        <authorList>
            <person name="Varghese N."/>
            <person name="Submissions S."/>
        </authorList>
    </citation>
    <scope>NUCLEOTIDE SEQUENCE [LARGE SCALE GENOMIC DNA]</scope>
    <source>
        <strain evidence="5">DSM 4725</strain>
    </source>
</reference>
<dbReference type="PANTHER" id="PTHR35526:SF3">
    <property type="entry name" value="ANTI-SIGMA-F FACTOR RSBW"/>
    <property type="match status" value="1"/>
</dbReference>
<keyword evidence="4" id="KW-0808">Transferase</keyword>
<dbReference type="NCBIfam" id="NF041045">
    <property type="entry name" value="RsbA_anti_sig"/>
    <property type="match status" value="1"/>
</dbReference>
<keyword evidence="1" id="KW-0723">Serine/threonine-protein kinase</keyword>
<dbReference type="InterPro" id="IPR036890">
    <property type="entry name" value="HATPase_C_sf"/>
</dbReference>
<feature type="domain" description="MEDS" evidence="3">
    <location>
        <begin position="16"/>
        <end position="161"/>
    </location>
</feature>
<protein>
    <submittedName>
        <fullName evidence="4">Anti-sigma regulatory factor (Ser/Thr protein kinase)</fullName>
    </submittedName>
</protein>
<dbReference type="EMBL" id="OBQI01000003">
    <property type="protein sequence ID" value="SOC49740.1"/>
    <property type="molecule type" value="Genomic_DNA"/>
</dbReference>
<dbReference type="InterPro" id="IPR047718">
    <property type="entry name" value="RsbA-like_anti_sig"/>
</dbReference>
<proteinExistence type="predicted"/>
<dbReference type="GO" id="GO:0004674">
    <property type="term" value="F:protein serine/threonine kinase activity"/>
    <property type="evidence" value="ECO:0007669"/>
    <property type="project" value="UniProtKB-KW"/>
</dbReference>
<gene>
    <name evidence="4" type="ORF">SAMN05660748_2472</name>
</gene>
<evidence type="ECO:0000259" key="3">
    <source>
        <dbReference type="Pfam" id="PF14417"/>
    </source>
</evidence>
<keyword evidence="5" id="KW-1185">Reference proteome</keyword>
<dbReference type="InterPro" id="IPR003594">
    <property type="entry name" value="HATPase_dom"/>
</dbReference>
<evidence type="ECO:0000259" key="2">
    <source>
        <dbReference type="Pfam" id="PF13581"/>
    </source>
</evidence>
<dbReference type="OrthoDB" id="4088450at2"/>
<accession>A0A285V6Q9</accession>
<evidence type="ECO:0000313" key="5">
    <source>
        <dbReference type="Proteomes" id="UP000219435"/>
    </source>
</evidence>